<keyword evidence="11" id="KW-0472">Membrane</keyword>
<accession>A0A4Y2AGY5</accession>
<dbReference type="InterPro" id="IPR036770">
    <property type="entry name" value="Ankyrin_rpt-contain_sf"/>
</dbReference>
<evidence type="ECO:0000256" key="13">
    <source>
        <dbReference type="SAM" id="MobiDB-lite"/>
    </source>
</evidence>
<dbReference type="GO" id="GO:0044231">
    <property type="term" value="C:host cell presynaptic membrane"/>
    <property type="evidence" value="ECO:0007669"/>
    <property type="project" value="UniProtKB-KW"/>
</dbReference>
<evidence type="ECO:0000256" key="10">
    <source>
        <dbReference type="ARBA" id="ARBA00023043"/>
    </source>
</evidence>
<sequence length="2818" mass="319906">MLSAKDIAAVKTAIEICNSPELKREILCASGSDYGINKGSYEYGSKKQWNEIVEKKATVILENLGVAKQLEEKVIGIVLSVGMRMLTWAEYHEGTLGLSREYSVNFLNSSFFTQQGIIDNKKAAEELMKDESLNIKQKYKLACLYCFTDHIPALYRQMTKEEFYDAERPQSIKQPELVKFWSYYLMGEIDKLKGEKSLDQYRLEKAVESGSKAAVEYCLERTNLRRKKDAIIDAAVEAVRCRVRAGPYTEKDWVVFRNQRYKDSEESWVPSDYYVDILSFLLSKMGEDQQIEFLKQDIKGAKYKRERFKDQRRSRVLEYFLNWPYQDYFMKKAKLIWEFMPERDYAVLLLRVCDKIESKKEEHLKYGEGKSYDYRGLLKEFWCQSPERYKRYVFSNQKVDCITDRVVTTKAGVGLLINLFTLKNFTYEDRENIKLILASATGKEKESIFSSKEWRKICIELIKEEKWEILDRFVLNCFLSKEEEDKFKRELSFTKEAQRVCIDFVKNDKWNAAELFIKWSSLPEEKINQLKKEMIYSEDGRCACVGLISYDKKVKAVDKFIRWCFPSEEKVKAFRKELVFSDQGTGKCAGLVKADQRELVSEFINFCLSSEREVRELKKNVAYIFGSSVCEELISDSEGEEIYDDRGYDVIGRRIRFKGGKWEEVEKFLTWCFSSEEEISDFKKNKLLKVAGKEIHFKLIESNQWEEAETFFAWLGLSVKEIKELKKETLFHHGAASEMFSELMYSEEGDEEFVDYGSKQEAIELLLRWYLTDKETVLEFKGKFKGQYRGEVTEERKAMFENFDLAIAQRLSDLGEEKMGVKRKSETSSPSKRLCNLKLENRGAEYVLTLPYTELKDEIGVKDSCVKITSKETIKLVFKIEKDGKTKLVFRTIATVKDIKDTQRLTVDEFKEALGSLDLTEDELNNCEVEGEIVYIKDGKVNLGKLEVLGKGELNSEILREVIKDHGPLPKFDPKEVEFKKVKDGVIGEDSLGEALGEFSKGSLKADPGKLSKSSEDARALFENLSKVYRSQMKLGLEVEAEELKKLGLSHYEAPMHGFVYGALAMNFRYEYALRIRVEQAAGKGFVDLVVGSNGREFRVELKGHKNTAQDAKLQSESKGYDKAPIIFSFGEEGKEESVTMVFANLCLDPSSGGLLVEKSLVPLKPEGFIELFNEHSGESLKEKLKEKLNYLYYSISDSNGGGENTNYFSRLVLGELLADNSLEKHVVVYDDNELWNSEDYTGPIQMNDVMNTFVLKAQDGKYVILNVIERENFEIDKNISLPEGVDLSQCIQVDIRVNPGAQGGFEVENDIDKSYYQDIKIGEATTSRSEYYKGKFEKIDHVKLQDITDILQIEKFEAALFPLRKLITLDNHFQAILQGLLSAQKGVNVLPEPNYSSRGRPDLMVSYDGKTGVVEVKLASTERDIEGKKKEGETQLEARGDGLEVYTNEEKVTATVLVVCPSAGDKNKFITHFKAKDLNVRHSSRGSNSEGILSPQSELGFQSPEWVPAEELDNQFRSPGSQSNSDRSPQRPVLSPIDQNSPQKRLSAEGLKRVAACLPSSPKKPRLGKRAVIGDGCLLDMDKDNKVNKESTGIGVNKENFDESKIDNEKLRAYQEKIKDEGNEINDQLNKLIIEIQQAQAFKSFSDADKVVREELFPALENIDGMQSENISYFEQMCKLNLLRIISPIIKDVDFKSLLFNNPEKLVKDQSLLENVFASVESLVSDKYKQQQQLQYEDFGNLENQINEEILNKSGETEGIANQDVSKTDLSNYVFESVGLSLSMDQDTEVSIDLQKRIYYETLINLGSLIHDHKNHIHITHNGDQHTPHIDSLVERVKSSKLLSVAHDLYYLRKKDEDNVDQSNLYSDKVKSKISLYGRVNSEYRLNDIHNKFNIDEFKSYFSEDELKRFSAEFEAYNKEVITTHSTQVFTGGNGVYVKVRDKSGNVKQLIIGSIEDIKNIVSYDYNKETLEIKLKVASDKEYTITCEKRDGEVKYYLNIAGYKTKVGDIIKSFTTQAKGNIRRKLDQLQDKIELLTTKKDIETMADIEISDQDYIREVRQNLLAQGVSESAFDQFKKQLDYVNEEVFGKYVSDISEELTKNNIEFNRSKFNAAKVKGAKGNKFFSIMAIYDLFDSVKDVPTLGRHDNDALKRIFGINGILDAMNDVRESLGASYIRPNGKVVTKIRPDSAIGKAFRKIPQFARKAFVKLINNPVVESITFATVAYQFGYSIDAIVKGDHHPLNYYFATSNGIKLASMSMKPISMGVGAAVKGLSATTKALRVVSGVSKVLGKLSVATAVVDFAVTIGITIHEAVEYVKAIGSKIPLSDVEQTELFLDRILREFSPLYLLIKAIENCKTLEESYKDAIKIKDFLGFILAEGKEILSYSSVVTTVQCLTSVKAGDYNVGAALRYLLKRDNDSLNAYLTSIKNHCSAASVSQCLASKRDNDGLSAVVQYVTSIREEYSEIIKSDCSDRSPRGCNRVCTTESKYTGSSLGEINSNVENLFSLDISKALPLVSSTLGGREVYFIDKDIKYLPHVTLDEYNDGLRVVMVPSSFREGSLTCGDIINEGVKSSGSSKECNDGKVYRNCTKTFTSSEVIKGDTIVNYAVNNLNQIKLIPNNGASISDVEQIKYNRLLFQAVERESLGRVKNFIDMGADVEAKQSNATPLIKAFHSNSGGVIDLLLDMGANINAKGAYNWTAAKWAIHDNRENLVIQLVNKGADIGYKDNMGHTLLDTAKRFGRRRIADFLWGKQSEEPLKRKRRHHHARHHSDEQRYLQERTTYLESKGASHSIENDHSVIKNNHATSGASQPSS</sequence>
<feature type="region of interest" description="Disordered" evidence="13">
    <location>
        <begin position="1515"/>
        <end position="1549"/>
    </location>
</feature>
<keyword evidence="10 12" id="KW-0040">ANK repeat</keyword>
<dbReference type="PANTHER" id="PTHR24171:SF9">
    <property type="entry name" value="ANKYRIN REPEAT DOMAIN-CONTAINING PROTEIN 39"/>
    <property type="match status" value="1"/>
</dbReference>
<proteinExistence type="predicted"/>
<dbReference type="SMART" id="SM00248">
    <property type="entry name" value="ANK"/>
    <property type="match status" value="3"/>
</dbReference>
<evidence type="ECO:0000256" key="1">
    <source>
        <dbReference type="ARBA" id="ARBA00004175"/>
    </source>
</evidence>
<name>A0A4Y2AGY5_ARAVE</name>
<dbReference type="SUPFAM" id="SSF48403">
    <property type="entry name" value="Ankyrin repeat"/>
    <property type="match status" value="1"/>
</dbReference>
<dbReference type="GO" id="GO:0006887">
    <property type="term" value="P:exocytosis"/>
    <property type="evidence" value="ECO:0007669"/>
    <property type="project" value="UniProtKB-KW"/>
</dbReference>
<keyword evidence="5" id="KW-1052">Target cell membrane</keyword>
<evidence type="ECO:0000256" key="2">
    <source>
        <dbReference type="ARBA" id="ARBA00004613"/>
    </source>
</evidence>
<comment type="caution">
    <text evidence="14">The sequence shown here is derived from an EMBL/GenBank/DDBJ whole genome shotgun (WGS) entry which is preliminary data.</text>
</comment>
<dbReference type="GO" id="GO:0005576">
    <property type="term" value="C:extracellular region"/>
    <property type="evidence" value="ECO:0007669"/>
    <property type="project" value="UniProtKB-SubCell"/>
</dbReference>
<dbReference type="Gene3D" id="1.25.40.20">
    <property type="entry name" value="Ankyrin repeat-containing domain"/>
    <property type="match status" value="1"/>
</dbReference>
<dbReference type="Proteomes" id="UP000499080">
    <property type="component" value="Unassembled WGS sequence"/>
</dbReference>
<dbReference type="GO" id="GO:0044218">
    <property type="term" value="C:other organism cell membrane"/>
    <property type="evidence" value="ECO:0007669"/>
    <property type="project" value="UniProtKB-KW"/>
</dbReference>
<evidence type="ECO:0000256" key="8">
    <source>
        <dbReference type="ARBA" id="ARBA00022737"/>
    </source>
</evidence>
<feature type="region of interest" description="Disordered" evidence="13">
    <location>
        <begin position="2761"/>
        <end position="2818"/>
    </location>
</feature>
<keyword evidence="7" id="KW-0528">Neurotoxin</keyword>
<dbReference type="PROSITE" id="PS50088">
    <property type="entry name" value="ANK_REPEAT"/>
    <property type="match status" value="1"/>
</dbReference>
<gene>
    <name evidence="14" type="ORF">AVEN_65144_1</name>
</gene>
<dbReference type="PANTHER" id="PTHR24171">
    <property type="entry name" value="ANKYRIN REPEAT DOMAIN-CONTAINING PROTEIN 39-RELATED"/>
    <property type="match status" value="1"/>
</dbReference>
<evidence type="ECO:0000256" key="6">
    <source>
        <dbReference type="ARBA" id="ARBA00022656"/>
    </source>
</evidence>
<comment type="subcellular location">
    <subcellularLocation>
        <location evidence="2">Secreted</location>
    </subcellularLocation>
    <subcellularLocation>
        <location evidence="1">Target cell membrane</location>
    </subcellularLocation>
</comment>
<organism evidence="14 15">
    <name type="scientific">Araneus ventricosus</name>
    <name type="common">Orbweaver spider</name>
    <name type="synonym">Epeira ventricosa</name>
    <dbReference type="NCBI Taxonomy" id="182803"/>
    <lineage>
        <taxon>Eukaryota</taxon>
        <taxon>Metazoa</taxon>
        <taxon>Ecdysozoa</taxon>
        <taxon>Arthropoda</taxon>
        <taxon>Chelicerata</taxon>
        <taxon>Arachnida</taxon>
        <taxon>Araneae</taxon>
        <taxon>Araneomorphae</taxon>
        <taxon>Entelegynae</taxon>
        <taxon>Araneoidea</taxon>
        <taxon>Araneidae</taxon>
        <taxon>Araneus</taxon>
    </lineage>
</organism>
<keyword evidence="3" id="KW-0268">Exocytosis</keyword>
<reference evidence="14 15" key="1">
    <citation type="journal article" date="2019" name="Sci. Rep.">
        <title>Orb-weaving spider Araneus ventricosus genome elucidates the spidroin gene catalogue.</title>
        <authorList>
            <person name="Kono N."/>
            <person name="Nakamura H."/>
            <person name="Ohtoshi R."/>
            <person name="Moran D.A.P."/>
            <person name="Shinohara A."/>
            <person name="Yoshida Y."/>
            <person name="Fujiwara M."/>
            <person name="Mori M."/>
            <person name="Tomita M."/>
            <person name="Arakawa K."/>
        </authorList>
    </citation>
    <scope>NUCLEOTIDE SEQUENCE [LARGE SCALE GENOMIC DNA]</scope>
</reference>
<dbReference type="EMBL" id="BGPR01000016">
    <property type="protein sequence ID" value="GBL78539.1"/>
    <property type="molecule type" value="Genomic_DNA"/>
</dbReference>
<feature type="compositionally biased region" description="Polar residues" evidence="13">
    <location>
        <begin position="1516"/>
        <end position="1528"/>
    </location>
</feature>
<evidence type="ECO:0000256" key="4">
    <source>
        <dbReference type="ARBA" id="ARBA00022525"/>
    </source>
</evidence>
<dbReference type="GO" id="GO:0090729">
    <property type="term" value="F:toxin activity"/>
    <property type="evidence" value="ECO:0007669"/>
    <property type="project" value="UniProtKB-KW"/>
</dbReference>
<dbReference type="InterPro" id="IPR002110">
    <property type="entry name" value="Ankyrin_rpt"/>
</dbReference>
<evidence type="ECO:0000256" key="5">
    <source>
        <dbReference type="ARBA" id="ARBA00022537"/>
    </source>
</evidence>
<feature type="repeat" description="ANK" evidence="12">
    <location>
        <begin position="2667"/>
        <end position="2699"/>
    </location>
</feature>
<evidence type="ECO:0000256" key="7">
    <source>
        <dbReference type="ARBA" id="ARBA00022699"/>
    </source>
</evidence>
<evidence type="ECO:0000256" key="9">
    <source>
        <dbReference type="ARBA" id="ARBA00023028"/>
    </source>
</evidence>
<keyword evidence="6" id="KW-0800">Toxin</keyword>
<dbReference type="OrthoDB" id="6436924at2759"/>
<keyword evidence="11" id="KW-1053">Target membrane</keyword>
<protein>
    <submittedName>
        <fullName evidence="14">Uncharacterized protein</fullName>
    </submittedName>
</protein>
<feature type="compositionally biased region" description="Basic residues" evidence="13">
    <location>
        <begin position="2763"/>
        <end position="2773"/>
    </location>
</feature>
<keyword evidence="15" id="KW-1185">Reference proteome</keyword>
<dbReference type="PROSITE" id="PS50297">
    <property type="entry name" value="ANK_REP_REGION"/>
    <property type="match status" value="1"/>
</dbReference>
<keyword evidence="4" id="KW-0964">Secreted</keyword>
<evidence type="ECO:0000313" key="14">
    <source>
        <dbReference type="EMBL" id="GBL78539.1"/>
    </source>
</evidence>
<evidence type="ECO:0000256" key="12">
    <source>
        <dbReference type="PROSITE-ProRule" id="PRU00023"/>
    </source>
</evidence>
<keyword evidence="9" id="KW-0638">Presynaptic neurotoxin</keyword>
<feature type="compositionally biased region" description="Polar residues" evidence="13">
    <location>
        <begin position="2804"/>
        <end position="2818"/>
    </location>
</feature>
<evidence type="ECO:0000256" key="11">
    <source>
        <dbReference type="ARBA" id="ARBA00023298"/>
    </source>
</evidence>
<evidence type="ECO:0000256" key="3">
    <source>
        <dbReference type="ARBA" id="ARBA00022483"/>
    </source>
</evidence>
<evidence type="ECO:0000313" key="15">
    <source>
        <dbReference type="Proteomes" id="UP000499080"/>
    </source>
</evidence>
<keyword evidence="8" id="KW-0677">Repeat</keyword>